<accession>A0A8S5QVH9</accession>
<proteinExistence type="predicted"/>
<dbReference type="EMBL" id="BK015745">
    <property type="protein sequence ID" value="DAE23064.1"/>
    <property type="molecule type" value="Genomic_DNA"/>
</dbReference>
<sequence>MVAIIRLVSKGSFKRTYKFLNKASDLKIERVFEKYARKGVEALSAATPFDSGKTAESWDYSIENKGGKTRIDFINTNINKGVNIAIILQYGHGTGTGGYVEGRDYINPAIRPVFDEIAEDLWREVTSS</sequence>
<protein>
    <submittedName>
        <fullName evidence="1">Type I neck protein</fullName>
    </submittedName>
</protein>
<evidence type="ECO:0000313" key="1">
    <source>
        <dbReference type="EMBL" id="DAE23064.1"/>
    </source>
</evidence>
<reference evidence="1" key="1">
    <citation type="journal article" date="2021" name="Proc. Natl. Acad. Sci. U.S.A.">
        <title>A Catalog of Tens of Thousands of Viruses from Human Metagenomes Reveals Hidden Associations with Chronic Diseases.</title>
        <authorList>
            <person name="Tisza M.J."/>
            <person name="Buck C.B."/>
        </authorList>
    </citation>
    <scope>NUCLEOTIDE SEQUENCE</scope>
    <source>
        <strain evidence="1">CtuyW65</strain>
    </source>
</reference>
<name>A0A8S5QVH9_9CAUD</name>
<organism evidence="1">
    <name type="scientific">Siphoviridae sp. ctuyW65</name>
    <dbReference type="NCBI Taxonomy" id="2826508"/>
    <lineage>
        <taxon>Viruses</taxon>
        <taxon>Duplodnaviria</taxon>
        <taxon>Heunggongvirae</taxon>
        <taxon>Uroviricota</taxon>
        <taxon>Caudoviricetes</taxon>
    </lineage>
</organism>